<evidence type="ECO:0000256" key="5">
    <source>
        <dbReference type="ARBA" id="ARBA00022692"/>
    </source>
</evidence>
<keyword evidence="7 9" id="KW-0472">Membrane</keyword>
<reference evidence="11" key="2">
    <citation type="journal article" date="2020" name="Microorganisms">
        <title>Osmotic Adaptation and Compatible Solute Biosynthesis of Phototrophic Bacteria as Revealed from Genome Analyses.</title>
        <authorList>
            <person name="Imhoff J.F."/>
            <person name="Rahn T."/>
            <person name="Kunzel S."/>
            <person name="Keller A."/>
            <person name="Neulinger S.C."/>
        </authorList>
    </citation>
    <scope>NUCLEOTIDE SEQUENCE</scope>
    <source>
        <strain evidence="11">DSM 9154</strain>
    </source>
</reference>
<comment type="subunit">
    <text evidence="9">The complex comprises the extracytoplasmic solute receptor protein and the two transmembrane proteins.</text>
</comment>
<keyword evidence="6 9" id="KW-1133">Transmembrane helix</keyword>
<dbReference type="AlphaFoldDB" id="A0A934QHW1"/>
<evidence type="ECO:0000256" key="8">
    <source>
        <dbReference type="ARBA" id="ARBA00038436"/>
    </source>
</evidence>
<dbReference type="Proteomes" id="UP000778970">
    <property type="component" value="Unassembled WGS sequence"/>
</dbReference>
<protein>
    <recommendedName>
        <fullName evidence="9">TRAP transporter small permease protein</fullName>
    </recommendedName>
</protein>
<comment type="caution">
    <text evidence="9">Lacks conserved residue(s) required for the propagation of feature annotation.</text>
</comment>
<name>A0A934QHW1_9PROT</name>
<evidence type="ECO:0000313" key="12">
    <source>
        <dbReference type="Proteomes" id="UP000778970"/>
    </source>
</evidence>
<feature type="transmembrane region" description="Helical" evidence="9">
    <location>
        <begin position="44"/>
        <end position="69"/>
    </location>
</feature>
<evidence type="ECO:0000256" key="9">
    <source>
        <dbReference type="RuleBase" id="RU369079"/>
    </source>
</evidence>
<dbReference type="PANTHER" id="PTHR35011:SF4">
    <property type="entry name" value="SLL1102 PROTEIN"/>
    <property type="match status" value="1"/>
</dbReference>
<evidence type="ECO:0000259" key="10">
    <source>
        <dbReference type="Pfam" id="PF04290"/>
    </source>
</evidence>
<dbReference type="Pfam" id="PF04290">
    <property type="entry name" value="DctQ"/>
    <property type="match status" value="1"/>
</dbReference>
<dbReference type="InterPro" id="IPR055348">
    <property type="entry name" value="DctQ"/>
</dbReference>
<evidence type="ECO:0000256" key="4">
    <source>
        <dbReference type="ARBA" id="ARBA00022519"/>
    </source>
</evidence>
<gene>
    <name evidence="11" type="ORF">CKO21_06105</name>
</gene>
<keyword evidence="12" id="KW-1185">Reference proteome</keyword>
<evidence type="ECO:0000256" key="2">
    <source>
        <dbReference type="ARBA" id="ARBA00022448"/>
    </source>
</evidence>
<dbReference type="PANTHER" id="PTHR35011">
    <property type="entry name" value="2,3-DIKETO-L-GULONATE TRAP TRANSPORTER SMALL PERMEASE PROTEIN YIAM"/>
    <property type="match status" value="1"/>
</dbReference>
<proteinExistence type="inferred from homology"/>
<evidence type="ECO:0000256" key="6">
    <source>
        <dbReference type="ARBA" id="ARBA00022989"/>
    </source>
</evidence>
<keyword evidence="2 9" id="KW-0813">Transport</keyword>
<evidence type="ECO:0000256" key="3">
    <source>
        <dbReference type="ARBA" id="ARBA00022475"/>
    </source>
</evidence>
<feature type="transmembrane region" description="Helical" evidence="9">
    <location>
        <begin position="118"/>
        <end position="143"/>
    </location>
</feature>
<keyword evidence="3" id="KW-1003">Cell membrane</keyword>
<evidence type="ECO:0000256" key="1">
    <source>
        <dbReference type="ARBA" id="ARBA00004429"/>
    </source>
</evidence>
<comment type="function">
    <text evidence="9">Part of the tripartite ATP-independent periplasmic (TRAP) transport system.</text>
</comment>
<evidence type="ECO:0000313" key="11">
    <source>
        <dbReference type="EMBL" id="MBK1696815.1"/>
    </source>
</evidence>
<evidence type="ECO:0000256" key="7">
    <source>
        <dbReference type="ARBA" id="ARBA00023136"/>
    </source>
</evidence>
<comment type="subcellular location">
    <subcellularLocation>
        <location evidence="1 9">Cell inner membrane</location>
        <topology evidence="1 9">Multi-pass membrane protein</topology>
    </subcellularLocation>
</comment>
<dbReference type="GO" id="GO:0005886">
    <property type="term" value="C:plasma membrane"/>
    <property type="evidence" value="ECO:0007669"/>
    <property type="project" value="UniProtKB-SubCell"/>
</dbReference>
<reference evidence="11" key="1">
    <citation type="submission" date="2017-08" db="EMBL/GenBank/DDBJ databases">
        <authorList>
            <person name="Imhoff J.F."/>
            <person name="Rahn T."/>
            <person name="Kuenzel S."/>
            <person name="Neulinger S.C."/>
        </authorList>
    </citation>
    <scope>NUCLEOTIDE SEQUENCE</scope>
    <source>
        <strain evidence="11">DSM 9154</strain>
    </source>
</reference>
<comment type="caution">
    <text evidence="11">The sequence shown here is derived from an EMBL/GenBank/DDBJ whole genome shotgun (WGS) entry which is preliminary data.</text>
</comment>
<sequence>MVDKSPRPDPNVQQHSVVESDYVHHTELPTTRPSLAVDKAVRGIGFAFSFLWLGVLGVILVAVIGRYAFGSGSVMAEEIEWHLAGAAWLVGLSYTLVSDDHVRVDVLHERLSVKKQAWIELFGLLFLLLPFAAIGLYLGWPYFYSSWMQGEVSQAPAGLPYRWAIKVFLPLSFALLIVAVLSRLMKCTALLFGWPKPAGPDPIVRATNVGALERDDQTG</sequence>
<keyword evidence="4 9" id="KW-0997">Cell inner membrane</keyword>
<accession>A0A934QHW1</accession>
<organism evidence="11 12">
    <name type="scientific">Rhodovibrio salinarum</name>
    <dbReference type="NCBI Taxonomy" id="1087"/>
    <lineage>
        <taxon>Bacteria</taxon>
        <taxon>Pseudomonadati</taxon>
        <taxon>Pseudomonadota</taxon>
        <taxon>Alphaproteobacteria</taxon>
        <taxon>Rhodospirillales</taxon>
        <taxon>Rhodovibrionaceae</taxon>
        <taxon>Rhodovibrio</taxon>
    </lineage>
</organism>
<feature type="transmembrane region" description="Helical" evidence="9">
    <location>
        <begin position="163"/>
        <end position="181"/>
    </location>
</feature>
<dbReference type="RefSeq" id="WP_081728886.1">
    <property type="nucleotide sequence ID" value="NZ_NRRE01000020.1"/>
</dbReference>
<keyword evidence="5 9" id="KW-0812">Transmembrane</keyword>
<feature type="domain" description="Tripartite ATP-independent periplasmic transporters DctQ component" evidence="10">
    <location>
        <begin position="56"/>
        <end position="186"/>
    </location>
</feature>
<dbReference type="InterPro" id="IPR007387">
    <property type="entry name" value="TRAP_DctQ"/>
</dbReference>
<comment type="similarity">
    <text evidence="8 9">Belongs to the TRAP transporter small permease family.</text>
</comment>
<dbReference type="EMBL" id="NRRE01000020">
    <property type="protein sequence ID" value="MBK1696815.1"/>
    <property type="molecule type" value="Genomic_DNA"/>
</dbReference>
<dbReference type="GO" id="GO:0022857">
    <property type="term" value="F:transmembrane transporter activity"/>
    <property type="evidence" value="ECO:0007669"/>
    <property type="project" value="UniProtKB-UniRule"/>
</dbReference>